<feature type="transmembrane region" description="Helical" evidence="2">
    <location>
        <begin position="12"/>
        <end position="42"/>
    </location>
</feature>
<reference evidence="3" key="1">
    <citation type="submission" date="2018-01" db="EMBL/GenBank/DDBJ databases">
        <title>An insight into the sialome of Amazonian anophelines.</title>
        <authorList>
            <person name="Ribeiro J.M."/>
            <person name="Scarpassa V."/>
            <person name="Calvo E."/>
        </authorList>
    </citation>
    <scope>NUCLEOTIDE SEQUENCE</scope>
</reference>
<feature type="compositionally biased region" description="Low complexity" evidence="1">
    <location>
        <begin position="92"/>
        <end position="108"/>
    </location>
</feature>
<evidence type="ECO:0000313" key="3">
    <source>
        <dbReference type="EMBL" id="MBW79362.1"/>
    </source>
</evidence>
<feature type="region of interest" description="Disordered" evidence="1">
    <location>
        <begin position="84"/>
        <end position="144"/>
    </location>
</feature>
<keyword evidence="2" id="KW-0472">Membrane</keyword>
<dbReference type="EMBL" id="GGFL01015184">
    <property type="protein sequence ID" value="MBW79362.1"/>
    <property type="molecule type" value="Transcribed_RNA"/>
</dbReference>
<dbReference type="VEuPathDB" id="VectorBase:ADAC003345"/>
<dbReference type="VEuPathDB" id="VectorBase:ADAR2_007564"/>
<name>A0A2M4DP79_ANODA</name>
<evidence type="ECO:0000256" key="1">
    <source>
        <dbReference type="SAM" id="MobiDB-lite"/>
    </source>
</evidence>
<dbReference type="AlphaFoldDB" id="A0A2M4DP79"/>
<evidence type="ECO:0000256" key="2">
    <source>
        <dbReference type="SAM" id="Phobius"/>
    </source>
</evidence>
<proteinExistence type="predicted"/>
<feature type="region of interest" description="Disordered" evidence="1">
    <location>
        <begin position="166"/>
        <end position="189"/>
    </location>
</feature>
<protein>
    <submittedName>
        <fullName evidence="3">Putative secreted protein</fullName>
    </submittedName>
</protein>
<keyword evidence="2" id="KW-0812">Transmembrane</keyword>
<accession>A0A2M4DP79</accession>
<sequence length="189" mass="20305">MHVPFTHFSSVLLVFCNTFCITIGMPLKYVFACACVCVAFPLRPIVELERNSLQRSSMMSSAAAALRTTPPSLIGRSNLAAVSGADQPKVASNDSSSSSRRSNTGSNSFKRLSSDDSGFKTTTGATGASDMKGSEPAATEDQTAVKRIVAGKRITAMFEEKLVEGLQKASRKPMYRESTAYKEEDTVDV</sequence>
<feature type="compositionally biased region" description="Basic and acidic residues" evidence="1">
    <location>
        <begin position="179"/>
        <end position="189"/>
    </location>
</feature>
<organism evidence="3">
    <name type="scientific">Anopheles darlingi</name>
    <name type="common">Mosquito</name>
    <dbReference type="NCBI Taxonomy" id="43151"/>
    <lineage>
        <taxon>Eukaryota</taxon>
        <taxon>Metazoa</taxon>
        <taxon>Ecdysozoa</taxon>
        <taxon>Arthropoda</taxon>
        <taxon>Hexapoda</taxon>
        <taxon>Insecta</taxon>
        <taxon>Pterygota</taxon>
        <taxon>Neoptera</taxon>
        <taxon>Endopterygota</taxon>
        <taxon>Diptera</taxon>
        <taxon>Nematocera</taxon>
        <taxon>Culicoidea</taxon>
        <taxon>Culicidae</taxon>
        <taxon>Anophelinae</taxon>
        <taxon>Anopheles</taxon>
    </lineage>
</organism>
<keyword evidence="2" id="KW-1133">Transmembrane helix</keyword>